<sequence>MLQVLECCQGSYGPWGSIKAICPVWWVLQPNEKGVHLPGFVTFPSHQKTKNKEAIYILMLHREELRGLPAHFILDDPCIQYTPIGNPFICNSKKITLELFQLLITRLVPWSQNSGG</sequence>
<dbReference type="AlphaFoldDB" id="A0AAN7X904"/>
<dbReference type="Proteomes" id="UP001346869">
    <property type="component" value="Unassembled WGS sequence"/>
</dbReference>
<keyword evidence="2" id="KW-1185">Reference proteome</keyword>
<comment type="caution">
    <text evidence="1">The sequence shown here is derived from an EMBL/GenBank/DDBJ whole genome shotgun (WGS) entry which is preliminary data.</text>
</comment>
<accession>A0AAN7X904</accession>
<organism evidence="1 2">
    <name type="scientific">Eleginops maclovinus</name>
    <name type="common">Patagonian blennie</name>
    <name type="synonym">Eleginus maclovinus</name>
    <dbReference type="NCBI Taxonomy" id="56733"/>
    <lineage>
        <taxon>Eukaryota</taxon>
        <taxon>Metazoa</taxon>
        <taxon>Chordata</taxon>
        <taxon>Craniata</taxon>
        <taxon>Vertebrata</taxon>
        <taxon>Euteleostomi</taxon>
        <taxon>Actinopterygii</taxon>
        <taxon>Neopterygii</taxon>
        <taxon>Teleostei</taxon>
        <taxon>Neoteleostei</taxon>
        <taxon>Acanthomorphata</taxon>
        <taxon>Eupercaria</taxon>
        <taxon>Perciformes</taxon>
        <taxon>Notothenioidei</taxon>
        <taxon>Eleginopidae</taxon>
        <taxon>Eleginops</taxon>
    </lineage>
</organism>
<protein>
    <submittedName>
        <fullName evidence="1">Uncharacterized protein</fullName>
    </submittedName>
</protein>
<evidence type="ECO:0000313" key="1">
    <source>
        <dbReference type="EMBL" id="KAK5859876.1"/>
    </source>
</evidence>
<reference evidence="1 2" key="2">
    <citation type="journal article" date="2023" name="Mol. Biol. Evol.">
        <title>Genomics of Secondarily Temperate Adaptation in the Only Non-Antarctic Icefish.</title>
        <authorList>
            <person name="Rivera-Colon A.G."/>
            <person name="Rayamajhi N."/>
            <person name="Minhas B.F."/>
            <person name="Madrigal G."/>
            <person name="Bilyk K.T."/>
            <person name="Yoon V."/>
            <person name="Hune M."/>
            <person name="Gregory S."/>
            <person name="Cheng C.H.C."/>
            <person name="Catchen J.M."/>
        </authorList>
    </citation>
    <scope>NUCLEOTIDE SEQUENCE [LARGE SCALE GENOMIC DNA]</scope>
    <source>
        <strain evidence="1">JMC-PN-2008</strain>
    </source>
</reference>
<reference evidence="1 2" key="1">
    <citation type="journal article" date="2023" name="Genes (Basel)">
        <title>Chromosome-Level Genome Assembly and Circadian Gene Repertoire of the Patagonia Blennie Eleginops maclovinus-The Closest Ancestral Proxy of Antarctic Cryonotothenioids.</title>
        <authorList>
            <person name="Cheng C.C."/>
            <person name="Rivera-Colon A.G."/>
            <person name="Minhas B.F."/>
            <person name="Wilson L."/>
            <person name="Rayamajhi N."/>
            <person name="Vargas-Chacoff L."/>
            <person name="Catchen J.M."/>
        </authorList>
    </citation>
    <scope>NUCLEOTIDE SEQUENCE [LARGE SCALE GENOMIC DNA]</scope>
    <source>
        <strain evidence="1">JMC-PN-2008</strain>
    </source>
</reference>
<dbReference type="EMBL" id="JAUZQC010000014">
    <property type="protein sequence ID" value="KAK5859876.1"/>
    <property type="molecule type" value="Genomic_DNA"/>
</dbReference>
<proteinExistence type="predicted"/>
<gene>
    <name evidence="1" type="ORF">PBY51_021396</name>
</gene>
<evidence type="ECO:0000313" key="2">
    <source>
        <dbReference type="Proteomes" id="UP001346869"/>
    </source>
</evidence>
<name>A0AAN7X904_ELEMC</name>